<keyword evidence="4 6" id="KW-0472">Membrane</keyword>
<evidence type="ECO:0000313" key="9">
    <source>
        <dbReference type="Proteomes" id="UP000191024"/>
    </source>
</evidence>
<evidence type="ECO:0000256" key="4">
    <source>
        <dbReference type="ARBA" id="ARBA00023136"/>
    </source>
</evidence>
<evidence type="ECO:0000259" key="7">
    <source>
        <dbReference type="Pfam" id="PF00149"/>
    </source>
</evidence>
<feature type="domain" description="Calcineurin-like phosphoesterase" evidence="7">
    <location>
        <begin position="121"/>
        <end position="313"/>
    </location>
</feature>
<dbReference type="GO" id="GO:0016020">
    <property type="term" value="C:membrane"/>
    <property type="evidence" value="ECO:0007669"/>
    <property type="project" value="UniProtKB-SubCell"/>
</dbReference>
<dbReference type="PANTHER" id="PTHR13315:SF4">
    <property type="entry name" value="METALLOPHOSPHOESTERASE, ISOFORM E"/>
    <property type="match status" value="1"/>
</dbReference>
<dbReference type="InterPro" id="IPR033308">
    <property type="entry name" value="PGAP5/Cdc1/Ted1"/>
</dbReference>
<dbReference type="FunFam" id="3.60.21.10:FF:000093">
    <property type="entry name" value="Cell division cycle-related protein"/>
    <property type="match status" value="1"/>
</dbReference>
<keyword evidence="9" id="KW-1185">Reference proteome</keyword>
<dbReference type="PANTHER" id="PTHR13315">
    <property type="entry name" value="METALLO PHOSPHOESTERASE RELATED"/>
    <property type="match status" value="1"/>
</dbReference>
<keyword evidence="2 6" id="KW-0812">Transmembrane</keyword>
<dbReference type="GO" id="GO:0016787">
    <property type="term" value="F:hydrolase activity"/>
    <property type="evidence" value="ECO:0007669"/>
    <property type="project" value="InterPro"/>
</dbReference>
<evidence type="ECO:0000256" key="5">
    <source>
        <dbReference type="SAM" id="MobiDB-lite"/>
    </source>
</evidence>
<feature type="transmembrane region" description="Helical" evidence="6">
    <location>
        <begin position="382"/>
        <end position="404"/>
    </location>
</feature>
<keyword evidence="3 6" id="KW-1133">Transmembrane helix</keyword>
<dbReference type="InterPro" id="IPR029052">
    <property type="entry name" value="Metallo-depent_PP-like"/>
</dbReference>
<evidence type="ECO:0000256" key="3">
    <source>
        <dbReference type="ARBA" id="ARBA00022989"/>
    </source>
</evidence>
<dbReference type="Pfam" id="PF00149">
    <property type="entry name" value="Metallophos"/>
    <property type="match status" value="1"/>
</dbReference>
<comment type="subcellular location">
    <subcellularLocation>
        <location evidence="1">Membrane</location>
        <topology evidence="1">Multi-pass membrane protein</topology>
    </subcellularLocation>
</comment>
<proteinExistence type="predicted"/>
<dbReference type="GO" id="GO:0005783">
    <property type="term" value="C:endoplasmic reticulum"/>
    <property type="evidence" value="ECO:0007669"/>
    <property type="project" value="TreeGrafter"/>
</dbReference>
<dbReference type="OrthoDB" id="5977743at2759"/>
<evidence type="ECO:0000256" key="6">
    <source>
        <dbReference type="SAM" id="Phobius"/>
    </source>
</evidence>
<evidence type="ECO:0000313" key="8">
    <source>
        <dbReference type="EMBL" id="SCV04700.1"/>
    </source>
</evidence>
<organism evidence="8 9">
    <name type="scientific">Lachancea mirantina</name>
    <dbReference type="NCBI Taxonomy" id="1230905"/>
    <lineage>
        <taxon>Eukaryota</taxon>
        <taxon>Fungi</taxon>
        <taxon>Dikarya</taxon>
        <taxon>Ascomycota</taxon>
        <taxon>Saccharomycotina</taxon>
        <taxon>Saccharomycetes</taxon>
        <taxon>Saccharomycetales</taxon>
        <taxon>Saccharomycetaceae</taxon>
        <taxon>Lachancea</taxon>
    </lineage>
</organism>
<dbReference type="GO" id="GO:0006506">
    <property type="term" value="P:GPI anchor biosynthetic process"/>
    <property type="evidence" value="ECO:0007669"/>
    <property type="project" value="InterPro"/>
</dbReference>
<protein>
    <submittedName>
        <fullName evidence="8">LAMI_0H18382g1_1</fullName>
    </submittedName>
</protein>
<dbReference type="EMBL" id="LT598468">
    <property type="protein sequence ID" value="SCV04700.1"/>
    <property type="molecule type" value="Genomic_DNA"/>
</dbReference>
<dbReference type="STRING" id="1230905.A0A1G4KJU3"/>
<dbReference type="InterPro" id="IPR004843">
    <property type="entry name" value="Calcineurin-like_PHP"/>
</dbReference>
<dbReference type="Gene3D" id="3.60.21.10">
    <property type="match status" value="1"/>
</dbReference>
<evidence type="ECO:0000256" key="1">
    <source>
        <dbReference type="ARBA" id="ARBA00004141"/>
    </source>
</evidence>
<dbReference type="SUPFAM" id="SSF56300">
    <property type="entry name" value="Metallo-dependent phosphatases"/>
    <property type="match status" value="1"/>
</dbReference>
<feature type="region of interest" description="Disordered" evidence="5">
    <location>
        <begin position="11"/>
        <end position="32"/>
    </location>
</feature>
<name>A0A1G4KJU3_9SACH</name>
<evidence type="ECO:0000256" key="2">
    <source>
        <dbReference type="ARBA" id="ARBA00022692"/>
    </source>
</evidence>
<accession>A0A1G4KJU3</accession>
<dbReference type="AlphaFoldDB" id="A0A1G4KJU3"/>
<sequence length="464" mass="53398">MYRGRGLEFRNDQYKGNSRGKHRSGTNAGRPPPGGSKFQWKVLLFFLAFWVCLVNYYEKLVVDRVIKRCSWDTWEQWEVGQRPHRVMLLADPQIMDAHSYPGRPKLVNYFTKKILDHYHARNWNHLQASLDPDSTFFLGDLFDGGRRWSDDDWMNEYQRFNNIFRKRSNKLTVMSLPGNHDIGFGDTVVERSLNRFSQYFGECNSMWDIGNHTIVLLDTISLSDTANSNISDVPRQFLDRIATMEPSNPRIMLTHVPLHRDPLLQQCGDLRESQKPFPLQRGIQYQTVIDKDLTEEVLSKIQPTLVFSGDDHDFCHISHGYEIGGIKMEADEITVKSCAMNMGISRPAIQLLSLNNPVHKTIGKTYETEICFLPDPYKPIKVYIFAFILTSGIMAWIQLFPFSFCRTFDLFLGQISVGGYPLLPVVTRPKQNSSANELKSQKIQGLLISQAVMVLLITLIFMLS</sequence>
<gene>
    <name evidence="8" type="ORF">LAMI_0H18382G</name>
</gene>
<dbReference type="Proteomes" id="UP000191024">
    <property type="component" value="Chromosome H"/>
</dbReference>
<feature type="transmembrane region" description="Helical" evidence="6">
    <location>
        <begin position="446"/>
        <end position="463"/>
    </location>
</feature>
<reference evidence="9" key="1">
    <citation type="submission" date="2016-03" db="EMBL/GenBank/DDBJ databases">
        <authorList>
            <person name="Devillers H."/>
        </authorList>
    </citation>
    <scope>NUCLEOTIDE SEQUENCE [LARGE SCALE GENOMIC DNA]</scope>
</reference>